<keyword evidence="2" id="KW-1185">Reference proteome</keyword>
<protein>
    <submittedName>
        <fullName evidence="1">Uncharacterized protein</fullName>
    </submittedName>
</protein>
<comment type="caution">
    <text evidence="1">The sequence shown here is derived from an EMBL/GenBank/DDBJ whole genome shotgun (WGS) entry which is preliminary data.</text>
</comment>
<accession>A0ABS3UGU4</accession>
<dbReference type="EMBL" id="JAGFNS010000006">
    <property type="protein sequence ID" value="MBO3737994.1"/>
    <property type="molecule type" value="Genomic_DNA"/>
</dbReference>
<gene>
    <name evidence="1" type="ORF">J5X75_10715</name>
</gene>
<name>A0ABS3UGU4_9ACTN</name>
<dbReference type="RefSeq" id="WP_208467200.1">
    <property type="nucleotide sequence ID" value="NZ_JAGFNS010000006.1"/>
</dbReference>
<dbReference type="Proteomes" id="UP000679690">
    <property type="component" value="Unassembled WGS sequence"/>
</dbReference>
<proteinExistence type="predicted"/>
<evidence type="ECO:0000313" key="1">
    <source>
        <dbReference type="EMBL" id="MBO3737994.1"/>
    </source>
</evidence>
<evidence type="ECO:0000313" key="2">
    <source>
        <dbReference type="Proteomes" id="UP000679690"/>
    </source>
</evidence>
<reference evidence="1 2" key="1">
    <citation type="submission" date="2021-03" db="EMBL/GenBank/DDBJ databases">
        <title>Actinoplanes flavus sp. nov., a novel actinomycete isolated from Coconut Palm rhizosphere soil.</title>
        <authorList>
            <person name="Luo X."/>
        </authorList>
    </citation>
    <scope>NUCLEOTIDE SEQUENCE [LARGE SCALE GENOMIC DNA]</scope>
    <source>
        <strain evidence="1 2">NEAU-H7</strain>
    </source>
</reference>
<sequence>MSILTVAEDTVPRHGCPYDQRVRSSRYAVALAAGDKPAAVVLDTEADLGWALRRWLVGMVAFDRRDSCWVWLDRDESWEGLVVGEANEDLTDPRAAVLAQQWAAGLLLEEDSDVLLCDLCFCGSSPPPRLTEWRTVWYAGIRHYAPLFAGTAACHVPVSDLRPATGTECCCTERER</sequence>
<organism evidence="1 2">
    <name type="scientific">Actinoplanes flavus</name>
    <dbReference type="NCBI Taxonomy" id="2820290"/>
    <lineage>
        <taxon>Bacteria</taxon>
        <taxon>Bacillati</taxon>
        <taxon>Actinomycetota</taxon>
        <taxon>Actinomycetes</taxon>
        <taxon>Micromonosporales</taxon>
        <taxon>Micromonosporaceae</taxon>
        <taxon>Actinoplanes</taxon>
    </lineage>
</organism>